<keyword evidence="1" id="KW-0521">NADP</keyword>
<sequence length="302" mass="32659">MMPHVMEAMEEDFTVHRLWEAEDRDALLAEVGERVRAVGTSGNLGASAALMDALPNLEIVGCYGVGVDSIDLQHAAKRKVIVTNTPDVLNDDVANMAIALLLATSRRICVGDRYVRDGKWLKAAMPLTHSIRGKQLGILGLGRIGKDIAEKASAFGLELSYHGRRKQDDVSYRFFDNLVEMAENCDYLVAICPGGEATNNIVNRAVMDALGPEGVLINVARGTVVDEAELVLALQEGRLGGAGLDVFLEEPKVPEALFEMDQVVLQPHAASATVETRHAMGDLVVKNLRAHFAGQPVLTPVR</sequence>
<keyword evidence="8" id="KW-1185">Reference proteome</keyword>
<comment type="caution">
    <text evidence="7">The sequence shown here is derived from an EMBL/GenBank/DDBJ whole genome shotgun (WGS) entry which is preliminary data.</text>
</comment>
<feature type="domain" description="D-isomer specific 2-hydroxyacid dehydrogenase catalytic" evidence="5">
    <location>
        <begin position="4"/>
        <end position="301"/>
    </location>
</feature>
<dbReference type="GO" id="GO:0005829">
    <property type="term" value="C:cytosol"/>
    <property type="evidence" value="ECO:0007669"/>
    <property type="project" value="TreeGrafter"/>
</dbReference>
<organism evidence="7 8">
    <name type="scientific">Pelagibius litoralis</name>
    <dbReference type="NCBI Taxonomy" id="374515"/>
    <lineage>
        <taxon>Bacteria</taxon>
        <taxon>Pseudomonadati</taxon>
        <taxon>Pseudomonadota</taxon>
        <taxon>Alphaproteobacteria</taxon>
        <taxon>Rhodospirillales</taxon>
        <taxon>Rhodovibrionaceae</taxon>
        <taxon>Pelagibius</taxon>
    </lineage>
</organism>
<dbReference type="GO" id="GO:0016618">
    <property type="term" value="F:hydroxypyruvate reductase [NAD(P)H] activity"/>
    <property type="evidence" value="ECO:0007669"/>
    <property type="project" value="TreeGrafter"/>
</dbReference>
<dbReference type="Gene3D" id="3.40.50.720">
    <property type="entry name" value="NAD(P)-binding Rossmann-like Domain"/>
    <property type="match status" value="2"/>
</dbReference>
<evidence type="ECO:0000313" key="8">
    <source>
        <dbReference type="Proteomes" id="UP000761264"/>
    </source>
</evidence>
<dbReference type="PANTHER" id="PTHR10996:SF178">
    <property type="entry name" value="2-HYDROXYACID DEHYDROGENASE YGL185C-RELATED"/>
    <property type="match status" value="1"/>
</dbReference>
<protein>
    <submittedName>
        <fullName evidence="7">2-hydroxyacid dehydrogenase</fullName>
    </submittedName>
</protein>
<evidence type="ECO:0000259" key="6">
    <source>
        <dbReference type="Pfam" id="PF02826"/>
    </source>
</evidence>
<dbReference type="Proteomes" id="UP000761264">
    <property type="component" value="Unassembled WGS sequence"/>
</dbReference>
<comment type="similarity">
    <text evidence="4">Belongs to the D-isomer specific 2-hydroxyacid dehydrogenase family.</text>
</comment>
<gene>
    <name evidence="7" type="ORF">HBA54_09560</name>
</gene>
<evidence type="ECO:0000259" key="5">
    <source>
        <dbReference type="Pfam" id="PF00389"/>
    </source>
</evidence>
<keyword evidence="3" id="KW-0520">NAD</keyword>
<accession>A0A967EVP8</accession>
<dbReference type="AlphaFoldDB" id="A0A967EVP8"/>
<proteinExistence type="inferred from homology"/>
<evidence type="ECO:0000256" key="1">
    <source>
        <dbReference type="ARBA" id="ARBA00022857"/>
    </source>
</evidence>
<name>A0A967EVP8_9PROT</name>
<dbReference type="GO" id="GO:0030267">
    <property type="term" value="F:glyoxylate reductase (NADPH) activity"/>
    <property type="evidence" value="ECO:0007669"/>
    <property type="project" value="TreeGrafter"/>
</dbReference>
<dbReference type="Pfam" id="PF00389">
    <property type="entry name" value="2-Hacid_dh"/>
    <property type="match status" value="1"/>
</dbReference>
<dbReference type="SUPFAM" id="SSF51735">
    <property type="entry name" value="NAD(P)-binding Rossmann-fold domains"/>
    <property type="match status" value="1"/>
</dbReference>
<reference evidence="7" key="1">
    <citation type="submission" date="2020-03" db="EMBL/GenBank/DDBJ databases">
        <title>Genome of Pelagibius litoralis DSM 21314T.</title>
        <authorList>
            <person name="Wang G."/>
        </authorList>
    </citation>
    <scope>NUCLEOTIDE SEQUENCE</scope>
    <source>
        <strain evidence="7">DSM 21314</strain>
    </source>
</reference>
<evidence type="ECO:0000256" key="2">
    <source>
        <dbReference type="ARBA" id="ARBA00023002"/>
    </source>
</evidence>
<evidence type="ECO:0000313" key="7">
    <source>
        <dbReference type="EMBL" id="NIA68837.1"/>
    </source>
</evidence>
<dbReference type="SUPFAM" id="SSF52283">
    <property type="entry name" value="Formate/glycerate dehydrogenase catalytic domain-like"/>
    <property type="match status" value="1"/>
</dbReference>
<dbReference type="GO" id="GO:0051287">
    <property type="term" value="F:NAD binding"/>
    <property type="evidence" value="ECO:0007669"/>
    <property type="project" value="InterPro"/>
</dbReference>
<dbReference type="InterPro" id="IPR036291">
    <property type="entry name" value="NAD(P)-bd_dom_sf"/>
</dbReference>
<dbReference type="CDD" id="cd12156">
    <property type="entry name" value="HPPR"/>
    <property type="match status" value="1"/>
</dbReference>
<dbReference type="InterPro" id="IPR006140">
    <property type="entry name" value="D-isomer_DH_NAD-bd"/>
</dbReference>
<dbReference type="FunFam" id="3.40.50.720:FF:000213">
    <property type="entry name" value="Putative 2-hydroxyacid dehydrogenase"/>
    <property type="match status" value="1"/>
</dbReference>
<dbReference type="Pfam" id="PF02826">
    <property type="entry name" value="2-Hacid_dh_C"/>
    <property type="match status" value="1"/>
</dbReference>
<dbReference type="PANTHER" id="PTHR10996">
    <property type="entry name" value="2-HYDROXYACID DEHYDROGENASE-RELATED"/>
    <property type="match status" value="1"/>
</dbReference>
<dbReference type="EMBL" id="JAAQPH010000006">
    <property type="protein sequence ID" value="NIA68837.1"/>
    <property type="molecule type" value="Genomic_DNA"/>
</dbReference>
<dbReference type="InterPro" id="IPR006139">
    <property type="entry name" value="D-isomer_2_OHA_DH_cat_dom"/>
</dbReference>
<dbReference type="InterPro" id="IPR050223">
    <property type="entry name" value="D-isomer_2-hydroxyacid_DH"/>
</dbReference>
<evidence type="ECO:0000256" key="4">
    <source>
        <dbReference type="RuleBase" id="RU003719"/>
    </source>
</evidence>
<keyword evidence="2 4" id="KW-0560">Oxidoreductase</keyword>
<feature type="domain" description="D-isomer specific 2-hydroxyacid dehydrogenase NAD-binding" evidence="6">
    <location>
        <begin position="98"/>
        <end position="270"/>
    </location>
</feature>
<evidence type="ECO:0000256" key="3">
    <source>
        <dbReference type="ARBA" id="ARBA00023027"/>
    </source>
</evidence>